<evidence type="ECO:0000259" key="8">
    <source>
        <dbReference type="Pfam" id="PF00136"/>
    </source>
</evidence>
<keyword evidence="2 7" id="KW-0808">Transferase</keyword>
<dbReference type="InterPro" id="IPR012337">
    <property type="entry name" value="RNaseH-like_sf"/>
</dbReference>
<dbReference type="PANTHER" id="PTHR10322">
    <property type="entry name" value="DNA POLYMERASE CATALYTIC SUBUNIT"/>
    <property type="match status" value="1"/>
</dbReference>
<dbReference type="Gene3D" id="2.40.50.590">
    <property type="match status" value="2"/>
</dbReference>
<protein>
    <recommendedName>
        <fullName evidence="7">DNA polymerase</fullName>
        <ecNumber evidence="7">2.7.7.7</ecNumber>
    </recommendedName>
</protein>
<evidence type="ECO:0000256" key="4">
    <source>
        <dbReference type="ARBA" id="ARBA00022932"/>
    </source>
</evidence>
<feature type="domain" description="DNA-directed DNA polymerase family B multifunctional" evidence="8">
    <location>
        <begin position="388"/>
        <end position="749"/>
    </location>
</feature>
<dbReference type="AlphaFoldDB" id="A0A2Z2P4D0"/>
<dbReference type="InterPro" id="IPR043502">
    <property type="entry name" value="DNA/RNA_pol_sf"/>
</dbReference>
<dbReference type="PRINTS" id="PR00106">
    <property type="entry name" value="DNAPOLB"/>
</dbReference>
<comment type="similarity">
    <text evidence="1 7">Belongs to the DNA polymerase type-B family.</text>
</comment>
<dbReference type="EC" id="2.7.7.7" evidence="7"/>
<dbReference type="Pfam" id="PF00136">
    <property type="entry name" value="DNA_pol_B"/>
    <property type="match status" value="1"/>
</dbReference>
<dbReference type="Gene3D" id="1.10.132.60">
    <property type="entry name" value="DNA polymerase family B, C-terminal domain"/>
    <property type="match status" value="1"/>
</dbReference>
<dbReference type="GO" id="GO:0009432">
    <property type="term" value="P:SOS response"/>
    <property type="evidence" value="ECO:0007669"/>
    <property type="project" value="TreeGrafter"/>
</dbReference>
<evidence type="ECO:0000313" key="11">
    <source>
        <dbReference type="Proteomes" id="UP000250079"/>
    </source>
</evidence>
<reference evidence="10 11" key="1">
    <citation type="submission" date="2016-12" db="EMBL/GenBank/DDBJ databases">
        <authorList>
            <person name="Song W.-J."/>
            <person name="Kurnit D.M."/>
        </authorList>
    </citation>
    <scope>NUCLEOTIDE SEQUENCE [LARGE SCALE GENOMIC DNA]</scope>
    <source>
        <strain evidence="10 11">IMCC3135</strain>
    </source>
</reference>
<evidence type="ECO:0000259" key="9">
    <source>
        <dbReference type="Pfam" id="PF03104"/>
    </source>
</evidence>
<dbReference type="InterPro" id="IPR036397">
    <property type="entry name" value="RNaseH_sf"/>
</dbReference>
<dbReference type="FunFam" id="3.90.1600.10:FF:000030">
    <property type="entry name" value="DNA polymerase II"/>
    <property type="match status" value="1"/>
</dbReference>
<dbReference type="EMBL" id="CP018632">
    <property type="protein sequence ID" value="ASJ74694.1"/>
    <property type="molecule type" value="Genomic_DNA"/>
</dbReference>
<dbReference type="PANTHER" id="PTHR10322:SF23">
    <property type="entry name" value="DNA POLYMERASE DELTA CATALYTIC SUBUNIT"/>
    <property type="match status" value="1"/>
</dbReference>
<dbReference type="GO" id="GO:0000166">
    <property type="term" value="F:nucleotide binding"/>
    <property type="evidence" value="ECO:0007669"/>
    <property type="project" value="InterPro"/>
</dbReference>
<dbReference type="GO" id="GO:0003677">
    <property type="term" value="F:DNA binding"/>
    <property type="evidence" value="ECO:0007669"/>
    <property type="project" value="UniProtKB-KW"/>
</dbReference>
<dbReference type="InterPro" id="IPR042087">
    <property type="entry name" value="DNA_pol_B_thumb"/>
</dbReference>
<evidence type="ECO:0000256" key="2">
    <source>
        <dbReference type="ARBA" id="ARBA00022679"/>
    </source>
</evidence>
<keyword evidence="3 7" id="KW-0548">Nucleotidyltransferase</keyword>
<keyword evidence="5 7" id="KW-0238">DNA-binding</keyword>
<dbReference type="Proteomes" id="UP000250079">
    <property type="component" value="Chromosome"/>
</dbReference>
<evidence type="ECO:0000256" key="6">
    <source>
        <dbReference type="ARBA" id="ARBA00049244"/>
    </source>
</evidence>
<dbReference type="KEGG" id="gai:IMCC3135_23125"/>
<dbReference type="Gene3D" id="3.90.1600.10">
    <property type="entry name" value="Palm domain of DNA polymerase"/>
    <property type="match status" value="2"/>
</dbReference>
<dbReference type="InterPro" id="IPR006134">
    <property type="entry name" value="DNA-dir_DNA_pol_B_multi_dom"/>
</dbReference>
<dbReference type="SMART" id="SM00486">
    <property type="entry name" value="POLBc"/>
    <property type="match status" value="1"/>
</dbReference>
<dbReference type="Gene3D" id="3.30.420.10">
    <property type="entry name" value="Ribonuclease H-like superfamily/Ribonuclease H"/>
    <property type="match status" value="1"/>
</dbReference>
<feature type="domain" description="DNA-directed DNA polymerase family B exonuclease" evidence="9">
    <location>
        <begin position="97"/>
        <end position="306"/>
    </location>
</feature>
<dbReference type="GO" id="GO:0008296">
    <property type="term" value="F:3'-5'-DNA exonuclease activity"/>
    <property type="evidence" value="ECO:0007669"/>
    <property type="project" value="TreeGrafter"/>
</dbReference>
<dbReference type="SUPFAM" id="SSF56672">
    <property type="entry name" value="DNA/RNA polymerases"/>
    <property type="match status" value="1"/>
</dbReference>
<sequence>MSLDAYLLTRHWRDTPQGLELSLWACSDQGPVHLIIRGQQAVCFIERSVPVSLPSGTLRKPLELTLLHGEAVDGLYFRQQRDLQQLRQSDLPLCESDIKPVDRYLMERFIRAPIRIEGTVEAVGNHYRVRQPRLLPGNYQPQLRTVAIDIETRGRSRTLYSVAAAIMPSQDISKDASQDVSEDAPADVVFMIGQAQDEMRDGYKLIYKSDEKTLLNAFFDWIIDIDPDALTGWAVVNFDLNFMDQKCQALGIPFRLGRGGETAAVLQPGNPGSPRIARVPGRAVFDGIDLLKAGFWSFDSFSLDNVSHELLGTGKLITAEQDKVAEINRLFRDDKPQLADYNIRDCTLVNEIFIKADLLAFAIQRANLTGLALDRLGGSVAAFDNLYLPRLHRAGFVAPDVNNRSNTAGSPGGYVMDSVPGLYKNILVLDFKSLYPSIIRTFFIDPMGLAVPGENPVPGFVEATFSREQHILPGLIEELWAARDEAKQHRNAPLSQAIKIIMNSFYGVLGTTGCRFYSQQLVSSITRRGHEIITRSRDWIEEQGYPVIYGDTDSLFVLVGEGRDAQACAEVGNSLMQALNLWWTEELSQRFGIASHLEVEYETHYSRFFMPTVRGMPTGSKKRYAGLIEPDSVLIVKGLEAARTDWTPLARNFQRELFRRVFLDLPFDEFVRTTAEQLRAGELDEQLVYRKRIRRALDDYQRNVPPHIQAARKLPHSGRTISYLITRNGPEPLEKQESAPDYQHYLDKQLAPAADGILQFLDTSFSAITDAQLQMF</sequence>
<dbReference type="GO" id="GO:0003887">
    <property type="term" value="F:DNA-directed DNA polymerase activity"/>
    <property type="evidence" value="ECO:0007669"/>
    <property type="project" value="UniProtKB-KW"/>
</dbReference>
<name>A0A2Z2P4D0_9GAMM</name>
<evidence type="ECO:0000313" key="10">
    <source>
        <dbReference type="EMBL" id="ASJ74694.1"/>
    </source>
</evidence>
<dbReference type="InterPro" id="IPR006172">
    <property type="entry name" value="DNA-dir_DNA_pol_B"/>
</dbReference>
<dbReference type="InterPro" id="IPR050240">
    <property type="entry name" value="DNA_pol_type-B"/>
</dbReference>
<dbReference type="InterPro" id="IPR023211">
    <property type="entry name" value="DNA_pol_palm_dom_sf"/>
</dbReference>
<dbReference type="InterPro" id="IPR017964">
    <property type="entry name" value="DNA-dir_DNA_pol_B_CS"/>
</dbReference>
<evidence type="ECO:0000256" key="7">
    <source>
        <dbReference type="RuleBase" id="RU000442"/>
    </source>
</evidence>
<organism evidence="10 11">
    <name type="scientific">Granulosicoccus antarcticus IMCC3135</name>
    <dbReference type="NCBI Taxonomy" id="1192854"/>
    <lineage>
        <taxon>Bacteria</taxon>
        <taxon>Pseudomonadati</taxon>
        <taxon>Pseudomonadota</taxon>
        <taxon>Gammaproteobacteria</taxon>
        <taxon>Chromatiales</taxon>
        <taxon>Granulosicoccaceae</taxon>
        <taxon>Granulosicoccus</taxon>
    </lineage>
</organism>
<gene>
    <name evidence="10" type="primary">polB</name>
    <name evidence="10" type="ORF">IMCC3135_23125</name>
</gene>
<dbReference type="PROSITE" id="PS00116">
    <property type="entry name" value="DNA_POLYMERASE_B"/>
    <property type="match status" value="1"/>
</dbReference>
<dbReference type="OrthoDB" id="5807460at2"/>
<keyword evidence="4 7" id="KW-0239">DNA-directed DNA polymerase</keyword>
<evidence type="ECO:0000256" key="5">
    <source>
        <dbReference type="ARBA" id="ARBA00023125"/>
    </source>
</evidence>
<proteinExistence type="inferred from homology"/>
<dbReference type="GO" id="GO:0045004">
    <property type="term" value="P:DNA replication proofreading"/>
    <property type="evidence" value="ECO:0007669"/>
    <property type="project" value="TreeGrafter"/>
</dbReference>
<keyword evidence="11" id="KW-1185">Reference proteome</keyword>
<evidence type="ECO:0000256" key="1">
    <source>
        <dbReference type="ARBA" id="ARBA00005755"/>
    </source>
</evidence>
<dbReference type="SUPFAM" id="SSF53098">
    <property type="entry name" value="Ribonuclease H-like"/>
    <property type="match status" value="1"/>
</dbReference>
<evidence type="ECO:0000256" key="3">
    <source>
        <dbReference type="ARBA" id="ARBA00022695"/>
    </source>
</evidence>
<dbReference type="Pfam" id="PF03104">
    <property type="entry name" value="DNA_pol_B_exo1"/>
    <property type="match status" value="1"/>
</dbReference>
<dbReference type="InterPro" id="IPR006133">
    <property type="entry name" value="DNA-dir_DNA_pol_B_exonuc"/>
</dbReference>
<dbReference type="CDD" id="cd05537">
    <property type="entry name" value="POLBc_Pol_II"/>
    <property type="match status" value="1"/>
</dbReference>
<keyword evidence="7" id="KW-0235">DNA replication</keyword>
<dbReference type="NCBIfam" id="NF004421">
    <property type="entry name" value="PRK05762.1-2"/>
    <property type="match status" value="1"/>
</dbReference>
<accession>A0A2Z2P4D0</accession>
<comment type="catalytic activity">
    <reaction evidence="6 7">
        <text>DNA(n) + a 2'-deoxyribonucleoside 5'-triphosphate = DNA(n+1) + diphosphate</text>
        <dbReference type="Rhea" id="RHEA:22508"/>
        <dbReference type="Rhea" id="RHEA-COMP:17339"/>
        <dbReference type="Rhea" id="RHEA-COMP:17340"/>
        <dbReference type="ChEBI" id="CHEBI:33019"/>
        <dbReference type="ChEBI" id="CHEBI:61560"/>
        <dbReference type="ChEBI" id="CHEBI:173112"/>
        <dbReference type="EC" id="2.7.7.7"/>
    </reaction>
</comment>
<dbReference type="Pfam" id="PF21474">
    <property type="entry name" value="DNApolII_N"/>
    <property type="match status" value="1"/>
</dbReference>